<evidence type="ECO:0000313" key="2">
    <source>
        <dbReference type="EMBL" id="SQB37569.1"/>
    </source>
</evidence>
<dbReference type="Pfam" id="PF20938">
    <property type="entry name" value="DUF2264_C"/>
    <property type="match status" value="1"/>
</dbReference>
<gene>
    <name evidence="2" type="ORF">NCTC10786_04327</name>
</gene>
<name>A0A2X2YI62_CITKO</name>
<evidence type="ECO:0000259" key="1">
    <source>
        <dbReference type="Pfam" id="PF20938"/>
    </source>
</evidence>
<accession>A0A2X2YI62</accession>
<evidence type="ECO:0000313" key="3">
    <source>
        <dbReference type="Proteomes" id="UP000251584"/>
    </source>
</evidence>
<reference evidence="2 3" key="1">
    <citation type="submission" date="2018-06" db="EMBL/GenBank/DDBJ databases">
        <authorList>
            <consortium name="Pathogen Informatics"/>
            <person name="Doyle S."/>
        </authorList>
    </citation>
    <scope>NUCLEOTIDE SEQUENCE [LARGE SCALE GENOMIC DNA]</scope>
    <source>
        <strain evidence="2 3">NCTC10786</strain>
    </source>
</reference>
<organism evidence="2 3">
    <name type="scientific">Citrobacter koseri</name>
    <name type="common">Citrobacter diversus</name>
    <dbReference type="NCBI Taxonomy" id="545"/>
    <lineage>
        <taxon>Bacteria</taxon>
        <taxon>Pseudomonadati</taxon>
        <taxon>Pseudomonadota</taxon>
        <taxon>Gammaproteobacteria</taxon>
        <taxon>Enterobacterales</taxon>
        <taxon>Enterobacteriaceae</taxon>
        <taxon>Citrobacter</taxon>
    </lineage>
</organism>
<dbReference type="Proteomes" id="UP000251584">
    <property type="component" value="Unassembled WGS sequence"/>
</dbReference>
<dbReference type="EMBL" id="UAVY01000007">
    <property type="protein sequence ID" value="SQB37569.1"/>
    <property type="molecule type" value="Genomic_DNA"/>
</dbReference>
<proteinExistence type="predicted"/>
<protein>
    <submittedName>
        <fullName evidence="2">Uncharacterized protein conserved in bacteria</fullName>
    </submittedName>
</protein>
<sequence length="89" mass="10264">MALNMRRAHSMLLLADGDNYFRGRRRCDEVRVDENFIFSRWSPWHDVTVETWLAPFGEWPSPPAPHPQRANVANRGRRLCGDENGASAQ</sequence>
<dbReference type="InterPro" id="IPR049237">
    <property type="entry name" value="DUF2264_C"/>
</dbReference>
<feature type="domain" description="DUF2264" evidence="1">
    <location>
        <begin position="7"/>
        <end position="58"/>
    </location>
</feature>
<dbReference type="AlphaFoldDB" id="A0A2X2YI62"/>